<dbReference type="GO" id="GO:0016491">
    <property type="term" value="F:oxidoreductase activity"/>
    <property type="evidence" value="ECO:0007669"/>
    <property type="project" value="UniProtKB-KW"/>
</dbReference>
<comment type="similarity">
    <text evidence="1">Belongs to the LDH2/MDH2 oxidoreductase family.</text>
</comment>
<dbReference type="Proteomes" id="UP000245390">
    <property type="component" value="Unassembled WGS sequence"/>
</dbReference>
<dbReference type="InterPro" id="IPR036111">
    <property type="entry name" value="Mal/L-sulfo/L-lacto_DH-like_sf"/>
</dbReference>
<keyword evidence="4" id="KW-1185">Reference proteome</keyword>
<dbReference type="InterPro" id="IPR003767">
    <property type="entry name" value="Malate/L-lactate_DH-like"/>
</dbReference>
<dbReference type="Pfam" id="PF02615">
    <property type="entry name" value="Ldh_2"/>
    <property type="match status" value="1"/>
</dbReference>
<evidence type="ECO:0000256" key="1">
    <source>
        <dbReference type="ARBA" id="ARBA00006056"/>
    </source>
</evidence>
<dbReference type="InterPro" id="IPR043144">
    <property type="entry name" value="Mal/L-sulf/L-lact_DH-like_ah"/>
</dbReference>
<dbReference type="Gene3D" id="3.30.1370.60">
    <property type="entry name" value="Hypothetical oxidoreductase yiak, domain 2"/>
    <property type="match status" value="1"/>
</dbReference>
<evidence type="ECO:0000256" key="2">
    <source>
        <dbReference type="ARBA" id="ARBA00023002"/>
    </source>
</evidence>
<protein>
    <submittedName>
        <fullName evidence="3">LDH2 family malate/lactate/ureidoglycolate dehydrogenase</fullName>
    </submittedName>
</protein>
<dbReference type="EMBL" id="QGGV01000006">
    <property type="protein sequence ID" value="PWK55834.1"/>
    <property type="molecule type" value="Genomic_DNA"/>
</dbReference>
<dbReference type="Gene3D" id="1.10.1530.10">
    <property type="match status" value="1"/>
</dbReference>
<dbReference type="PANTHER" id="PTHR11091:SF0">
    <property type="entry name" value="MALATE DEHYDROGENASE"/>
    <property type="match status" value="1"/>
</dbReference>
<dbReference type="PANTHER" id="PTHR11091">
    <property type="entry name" value="OXIDOREDUCTASE-RELATED"/>
    <property type="match status" value="1"/>
</dbReference>
<comment type="caution">
    <text evidence="3">The sequence shown here is derived from an EMBL/GenBank/DDBJ whole genome shotgun (WGS) entry which is preliminary data.</text>
</comment>
<evidence type="ECO:0000313" key="4">
    <source>
        <dbReference type="Proteomes" id="UP000245390"/>
    </source>
</evidence>
<dbReference type="OrthoDB" id="9811519at2"/>
<accession>A0A316G4G5</accession>
<dbReference type="KEGG" id="salo:EF888_15785"/>
<reference evidence="3 4" key="1">
    <citation type="submission" date="2018-05" db="EMBL/GenBank/DDBJ databases">
        <title>Genomic Encyclopedia of Type Strains, Phase IV (KMG-IV): sequencing the most valuable type-strain genomes for metagenomic binning, comparative biology and taxonomic classification.</title>
        <authorList>
            <person name="Goeker M."/>
        </authorList>
    </citation>
    <scope>NUCLEOTIDE SEQUENCE [LARGE SCALE GENOMIC DNA]</scope>
    <source>
        <strain evidence="3 4">DSM 103371</strain>
    </source>
</reference>
<name>A0A316G4G5_9RHOB</name>
<dbReference type="InterPro" id="IPR043143">
    <property type="entry name" value="Mal/L-sulf/L-lact_DH-like_NADP"/>
</dbReference>
<organism evidence="3 4">
    <name type="scientific">Silicimonas algicola</name>
    <dbReference type="NCBI Taxonomy" id="1826607"/>
    <lineage>
        <taxon>Bacteria</taxon>
        <taxon>Pseudomonadati</taxon>
        <taxon>Pseudomonadota</taxon>
        <taxon>Alphaproteobacteria</taxon>
        <taxon>Rhodobacterales</taxon>
        <taxon>Paracoccaceae</taxon>
    </lineage>
</organism>
<dbReference type="AlphaFoldDB" id="A0A316G4G5"/>
<dbReference type="SUPFAM" id="SSF89733">
    <property type="entry name" value="L-sulfolactate dehydrogenase-like"/>
    <property type="match status" value="1"/>
</dbReference>
<gene>
    <name evidence="3" type="ORF">C8D95_106230</name>
</gene>
<sequence>MVDDTALVDADVLRGRMAERLEQAGLEAGMAQDTATILAEADLLGHRTHGIALLKMYLDCIRDGTMASSGAPDVLSKRGAAQLWDGKRLPGAWLTLKAIAEAETMARTHGTGTIVIRRSFHIACLAAYLEPVARRGMILQLQTSAPQSATVAPAGGTSAVLSPSPIAIGYPTDDQPILIDISTSVTSNSLVRQLAREGRSLPHPWVIREDGKATTDPQESEVILPLGGLDAGHKGYAMGLMVEALTSGLAGKGRADETSFLGANVFVQVIDPEAFGGLDALGGVMGHVSDLCRTARPIDPANPVRLPGEAALARKARQLKDGVTVDAALWAMHSG</sequence>
<proteinExistence type="inferred from homology"/>
<dbReference type="RefSeq" id="WP_109759893.1">
    <property type="nucleotide sequence ID" value="NZ_CP034588.1"/>
</dbReference>
<evidence type="ECO:0000313" key="3">
    <source>
        <dbReference type="EMBL" id="PWK55834.1"/>
    </source>
</evidence>
<keyword evidence="2" id="KW-0560">Oxidoreductase</keyword>